<dbReference type="SUPFAM" id="SSF54928">
    <property type="entry name" value="RNA-binding domain, RBD"/>
    <property type="match status" value="1"/>
</dbReference>
<dbReference type="Gene3D" id="3.30.70.330">
    <property type="match status" value="1"/>
</dbReference>
<dbReference type="InterPro" id="IPR035979">
    <property type="entry name" value="RBD_domain_sf"/>
</dbReference>
<dbReference type="GO" id="GO:0005634">
    <property type="term" value="C:nucleus"/>
    <property type="evidence" value="ECO:0007669"/>
    <property type="project" value="UniProtKB-SubCell"/>
</dbReference>
<sequence length="408" mass="42471">MADEEFEIDLYDDANNEQAEQTEHKGEDSDSHTYNHDDGHAHGGQDANGDYADEQYQDDMDQQEHDSTDQYPPQQGTKRKEAHDDRPVDPGATTAILISELNWWNTDDEIRGWARQAGCESELRDITFSEHKVNGKCKGQAYVEFTSPQGATALKHQIDMVANESSQPGQKKQSAIYSTPTTNPFRTLPKDAPNRAGSKDLQQNRTPSGGSSFTGGGGGGGAHNNYGNNGNFNAVGPGGYNRGGRGGFNRGGGVGMGVGGGAYNNRFNNNNAFSNNNNMGMNNPMGGGNFGGGGFGGNFGGGGGFGGRGNMMGGMRGAGMRGRGGNMGGGMLGGMGVMGGPMGGMGMGGMGGPMGGPMAGAMGMGMMGGGMPGFQGMNPQFNPAFFNGGNQSNDWGQNPHGVKRQRGE</sequence>
<feature type="compositionally biased region" description="Basic and acidic residues" evidence="1">
    <location>
        <begin position="78"/>
        <end position="88"/>
    </location>
</feature>
<proteinExistence type="predicted"/>
<dbReference type="GO" id="GO:0006397">
    <property type="term" value="P:mRNA processing"/>
    <property type="evidence" value="ECO:0007669"/>
    <property type="project" value="UniProtKB-KW"/>
</dbReference>
<evidence type="ECO:0000313" key="3">
    <source>
        <dbReference type="Proteomes" id="UP001217918"/>
    </source>
</evidence>
<reference evidence="2" key="1">
    <citation type="journal article" date="2023" name="Mol. Plant Microbe Interact.">
        <title>Elucidating the Obligate Nature and Biological Capacity of an Invasive Fungal Corn Pathogen.</title>
        <authorList>
            <person name="MacCready J.S."/>
            <person name="Roggenkamp E.M."/>
            <person name="Gdanetz K."/>
            <person name="Chilvers M.I."/>
        </authorList>
    </citation>
    <scope>NUCLEOTIDE SEQUENCE</scope>
    <source>
        <strain evidence="2">PM02</strain>
    </source>
</reference>
<dbReference type="InterPro" id="IPR012677">
    <property type="entry name" value="Nucleotide-bd_a/b_plait_sf"/>
</dbReference>
<feature type="region of interest" description="Disordered" evidence="1">
    <location>
        <begin position="162"/>
        <end position="222"/>
    </location>
</feature>
<evidence type="ECO:0008006" key="4">
    <source>
        <dbReference type="Google" id="ProtNLM"/>
    </source>
</evidence>
<evidence type="ECO:0000313" key="2">
    <source>
        <dbReference type="EMBL" id="KAK2075040.1"/>
    </source>
</evidence>
<dbReference type="GO" id="GO:0003676">
    <property type="term" value="F:nucleic acid binding"/>
    <property type="evidence" value="ECO:0007669"/>
    <property type="project" value="InterPro"/>
</dbReference>
<gene>
    <name evidence="2" type="ORF">P8C59_009199</name>
</gene>
<dbReference type="InterPro" id="IPR034772">
    <property type="entry name" value="CPSF6/7"/>
</dbReference>
<feature type="compositionally biased region" description="Basic and acidic residues" evidence="1">
    <location>
        <begin position="21"/>
        <end position="43"/>
    </location>
</feature>
<dbReference type="EMBL" id="JAQQPM010000009">
    <property type="protein sequence ID" value="KAK2075040.1"/>
    <property type="molecule type" value="Genomic_DNA"/>
</dbReference>
<evidence type="ECO:0000256" key="1">
    <source>
        <dbReference type="SAM" id="MobiDB-lite"/>
    </source>
</evidence>
<feature type="compositionally biased region" description="Gly residues" evidence="1">
    <location>
        <begin position="212"/>
        <end position="222"/>
    </location>
</feature>
<feature type="compositionally biased region" description="Acidic residues" evidence="1">
    <location>
        <begin position="1"/>
        <end position="15"/>
    </location>
</feature>
<name>A0AAD9ID35_9PEZI</name>
<comment type="caution">
    <text evidence="2">The sequence shown here is derived from an EMBL/GenBank/DDBJ whole genome shotgun (WGS) entry which is preliminary data.</text>
</comment>
<accession>A0AAD9ID35</accession>
<dbReference type="Proteomes" id="UP001217918">
    <property type="component" value="Unassembled WGS sequence"/>
</dbReference>
<protein>
    <recommendedName>
        <fullName evidence="4">RRM domain-containing protein</fullName>
    </recommendedName>
</protein>
<feature type="region of interest" description="Disordered" evidence="1">
    <location>
        <begin position="1"/>
        <end position="90"/>
    </location>
</feature>
<feature type="compositionally biased region" description="Acidic residues" evidence="1">
    <location>
        <begin position="51"/>
        <end position="61"/>
    </location>
</feature>
<feature type="compositionally biased region" description="Polar residues" evidence="1">
    <location>
        <begin position="163"/>
        <end position="185"/>
    </location>
</feature>
<dbReference type="AlphaFoldDB" id="A0AAD9ID35"/>
<organism evidence="2 3">
    <name type="scientific">Phyllachora maydis</name>
    <dbReference type="NCBI Taxonomy" id="1825666"/>
    <lineage>
        <taxon>Eukaryota</taxon>
        <taxon>Fungi</taxon>
        <taxon>Dikarya</taxon>
        <taxon>Ascomycota</taxon>
        <taxon>Pezizomycotina</taxon>
        <taxon>Sordariomycetes</taxon>
        <taxon>Sordariomycetidae</taxon>
        <taxon>Phyllachorales</taxon>
        <taxon>Phyllachoraceae</taxon>
        <taxon>Phyllachora</taxon>
    </lineage>
</organism>
<dbReference type="PANTHER" id="PTHR23204">
    <property type="entry name" value="CLEAVAGE AND POLYADENYLATION SPECIFIC FACTOR"/>
    <property type="match status" value="1"/>
</dbReference>
<keyword evidence="3" id="KW-1185">Reference proteome</keyword>
<feature type="region of interest" description="Disordered" evidence="1">
    <location>
        <begin position="387"/>
        <end position="408"/>
    </location>
</feature>